<evidence type="ECO:0000313" key="1">
    <source>
        <dbReference type="Ensembl" id="ENSCPVP00000008738.1"/>
    </source>
</evidence>
<dbReference type="Proteomes" id="UP000694382">
    <property type="component" value="Chromosome 3"/>
</dbReference>
<dbReference type="Ensembl" id="ENSCPVT00000009101.2">
    <property type="protein sequence ID" value="ENSCPVP00000008738.1"/>
    <property type="gene ID" value="ENSCPVG00000006384.2"/>
</dbReference>
<evidence type="ECO:0000313" key="2">
    <source>
        <dbReference type="Proteomes" id="UP000694382"/>
    </source>
</evidence>
<dbReference type="AlphaFoldDB" id="A0A8C3MNZ7"/>
<accession>A0A8C3MNZ7</accession>
<reference evidence="1" key="1">
    <citation type="submission" date="2020-02" db="EMBL/GenBank/DDBJ databases">
        <authorList>
            <person name="Enbody D E."/>
            <person name="Pettersson E M."/>
        </authorList>
    </citation>
    <scope>NUCLEOTIDE SEQUENCE [LARGE SCALE GENOMIC DNA]</scope>
</reference>
<protein>
    <submittedName>
        <fullName evidence="1">Uncharacterized protein</fullName>
    </submittedName>
</protein>
<name>A0A8C3MNZ7_GEOPR</name>
<proteinExistence type="predicted"/>
<reference evidence="1" key="2">
    <citation type="submission" date="2025-08" db="UniProtKB">
        <authorList>
            <consortium name="Ensembl"/>
        </authorList>
    </citation>
    <scope>IDENTIFICATION</scope>
</reference>
<reference evidence="1" key="3">
    <citation type="submission" date="2025-09" db="UniProtKB">
        <authorList>
            <consortium name="Ensembl"/>
        </authorList>
    </citation>
    <scope>IDENTIFICATION</scope>
</reference>
<organism evidence="1 2">
    <name type="scientific">Geospiza parvula</name>
    <name type="common">Small tree-finch</name>
    <name type="synonym">Camarhynchus parvulus</name>
    <dbReference type="NCBI Taxonomy" id="87175"/>
    <lineage>
        <taxon>Eukaryota</taxon>
        <taxon>Metazoa</taxon>
        <taxon>Chordata</taxon>
        <taxon>Craniata</taxon>
        <taxon>Vertebrata</taxon>
        <taxon>Euteleostomi</taxon>
        <taxon>Archelosauria</taxon>
        <taxon>Archosauria</taxon>
        <taxon>Dinosauria</taxon>
        <taxon>Saurischia</taxon>
        <taxon>Theropoda</taxon>
        <taxon>Coelurosauria</taxon>
        <taxon>Aves</taxon>
        <taxon>Neognathae</taxon>
        <taxon>Neoaves</taxon>
        <taxon>Telluraves</taxon>
        <taxon>Australaves</taxon>
        <taxon>Passeriformes</taxon>
        <taxon>Thraupidae</taxon>
        <taxon>Camarhynchus</taxon>
    </lineage>
</organism>
<sequence length="117" mass="12165">FGDRTHSLVTGLILICFVKTGGCLDGRDPGAVEAQQCSWGAGDLPQKEGSRDIQIVQGSPGGTDKAAEHVEPAVPGVTALFSTQPCPLHTSQRWASLLPLLLCAKSSFSWMGIGGSS</sequence>
<keyword evidence="2" id="KW-1185">Reference proteome</keyword>